<proteinExistence type="predicted"/>
<dbReference type="InterPro" id="IPR052957">
    <property type="entry name" value="Auxin_embryo_med"/>
</dbReference>
<evidence type="ECO:0000313" key="2">
    <source>
        <dbReference type="EMBL" id="SMP61389.1"/>
    </source>
</evidence>
<reference evidence="2 3" key="1">
    <citation type="submission" date="2017-05" db="EMBL/GenBank/DDBJ databases">
        <authorList>
            <person name="Varghese N."/>
            <person name="Submissions S."/>
        </authorList>
    </citation>
    <scope>NUCLEOTIDE SEQUENCE [LARGE SCALE GENOMIC DNA]</scope>
    <source>
        <strain evidence="2 3">DSM 25457</strain>
    </source>
</reference>
<feature type="region of interest" description="Disordered" evidence="1">
    <location>
        <begin position="1219"/>
        <end position="1290"/>
    </location>
</feature>
<accession>A0ABY1QAY0</accession>
<organism evidence="2 3">
    <name type="scientific">Neorhodopirellula lusitana</name>
    <dbReference type="NCBI Taxonomy" id="445327"/>
    <lineage>
        <taxon>Bacteria</taxon>
        <taxon>Pseudomonadati</taxon>
        <taxon>Planctomycetota</taxon>
        <taxon>Planctomycetia</taxon>
        <taxon>Pirellulales</taxon>
        <taxon>Pirellulaceae</taxon>
        <taxon>Neorhodopirellula</taxon>
    </lineage>
</organism>
<dbReference type="EMBL" id="FXUG01000007">
    <property type="protein sequence ID" value="SMP61389.1"/>
    <property type="molecule type" value="Genomic_DNA"/>
</dbReference>
<evidence type="ECO:0000313" key="3">
    <source>
        <dbReference type="Proteomes" id="UP001158067"/>
    </source>
</evidence>
<dbReference type="NCBIfam" id="NF047352">
    <property type="entry name" value="P_loop_sacsin"/>
    <property type="match status" value="1"/>
</dbReference>
<dbReference type="Gene3D" id="3.30.565.10">
    <property type="entry name" value="Histidine kinase-like ATPase, C-terminal domain"/>
    <property type="match status" value="1"/>
</dbReference>
<name>A0ABY1QAY0_9BACT</name>
<feature type="compositionally biased region" description="Acidic residues" evidence="1">
    <location>
        <begin position="1241"/>
        <end position="1264"/>
    </location>
</feature>
<dbReference type="InterPro" id="IPR036890">
    <property type="entry name" value="HATPase_C_sf"/>
</dbReference>
<dbReference type="SUPFAM" id="SSF55874">
    <property type="entry name" value="ATPase domain of HSP90 chaperone/DNA topoisomerase II/histidine kinase"/>
    <property type="match status" value="1"/>
</dbReference>
<dbReference type="PANTHER" id="PTHR32387:SF0">
    <property type="entry name" value="PROTEIN NO VEIN"/>
    <property type="match status" value="1"/>
</dbReference>
<gene>
    <name evidence="2" type="ORF">SAMN06265222_10791</name>
</gene>
<keyword evidence="3" id="KW-1185">Reference proteome</keyword>
<dbReference type="Proteomes" id="UP001158067">
    <property type="component" value="Unassembled WGS sequence"/>
</dbReference>
<evidence type="ECO:0008006" key="4">
    <source>
        <dbReference type="Google" id="ProtNLM"/>
    </source>
</evidence>
<comment type="caution">
    <text evidence="2">The sequence shown here is derived from an EMBL/GenBank/DDBJ whole genome shotgun (WGS) entry which is preliminary data.</text>
</comment>
<protein>
    <recommendedName>
        <fullName evidence="4">ATPase</fullName>
    </recommendedName>
</protein>
<sequence length="1426" mass="162110">MMKKPPYFVAVRDEASCEWQQLDASPRIAGPWHQLFKQVQSPRHVVSELLQNADDAGATEASANVVDGDFVFTHNGDDFQKEHFASLCRFGYSNKRSLHTIGFRGIGFKSTFSLGDSVQIHTPTLSVVFHRERFTEPHWVDAKPLGQTEIRVTLKDAKRRKHIQSNLEDWIGSPASLLFFKSLRTFRVGDESICWNSIGRGPVKGSEWLATSSEPDSKFLIVRSAEKAFPKEAVEEIRQERMISDEDAATFPPCRVEIVLGMEGELFVVLPTGVKTQLPFACNAPFIQDPNRFRIKEPETSATNQWLLQRAGELAARAMVQWLGRDKSEPEERVKAYGFLPDVDRDDTSIEGACGTVVEEAFAEALTDKPILLTEDQKLVSSDECIAVPPQLLRVWSASQISRHFDSRDRPCLSNYVPSDHLAKLISWNFAKKIDNSQIIRTLTYNDLPRPGSWRKLLSLWAFVVQVRRSTYISDLTQLKIVPVQGKTELCKASKVVRISEKRLLQSDADWEFLSQFLLVLNQNWPRFLSEQQRKADQGSEDDDDTELWDDATTAKGLLETLQLADSSDANKLLEQAAKDAFAAEESEVDDCIRITQIAAKLGATVSEQFSYVTQDSYRRAVSELLVIDIQGGIDEFVPDDWFQEGVVLDEYMNDFQSCSRPEWIEWVESGKSKLRTFVPTEKRFIQLSQRDQVKTFLSERGVSDPPAYQYKTDTFEVTDWDFDSVHWNHWEQQAKSDPMFWAKLARRIMALPTIEISHAMRANIAQVATTGSRKSVTQSQMPPLWAMRLRPKPCLIDTHGEARIPNELLRRSAKTEPLIGVEPFINADDDTEQTRPFLYLFGVSSLPTGPLRLLERLRSVAGVSTLPASEVEKWYSRLDQLFGDCDIKDRECVSESFATQKLILTEDGNWVTSRDVFLNASGDDVPNIPTIRASVKQLQLWHRLGVPERPTADLAIEWLKGRAHSGKVTEDELRRIQAMQTKFPQRVWNECGRWLSLESQCIATKSFNYALKPGSNLDPSHLFKRTKTATADFRSLSADTANEPPFSMLPSLGMLIEERASLDDHSASNAVIKEWLAELGESLSRILLELDEQQERIRLHGSRLARTSVVSTRALQSISCVDGIPVGTPRRVSAIWKDETLYVEERPAAQLFTAVTRELSRAFDLPIVAEAIRASYERPRIFVHEYVNQTFDLQPPEDHSVSSELCSDMPEKVEVDEINSPKPHESNDESEPNSEILPVDNEEERDEVVEPEDASDNGSENESEIAPVPVIHHHPLRPRNTSSNNDQPKPFDLFAKREGFRRTNQQLFTKDDQSWISRDASSVFPWQRFDASGQLQQSYWTDDRCLDEEPIQVEAEAWRLCEQFPEKYSFLLASVDDEFQLLSARDLVAMRKDGHVTLYPATYRIVKEQNPPQSHSNSNNQHDVI</sequence>
<evidence type="ECO:0000256" key="1">
    <source>
        <dbReference type="SAM" id="MobiDB-lite"/>
    </source>
</evidence>
<dbReference type="PANTHER" id="PTHR32387">
    <property type="entry name" value="WU:FJ29H11"/>
    <property type="match status" value="1"/>
</dbReference>